<dbReference type="InterPro" id="IPR013538">
    <property type="entry name" value="ASHA1/2-like_C"/>
</dbReference>
<evidence type="ECO:0000259" key="2">
    <source>
        <dbReference type="Pfam" id="PF08327"/>
    </source>
</evidence>
<feature type="domain" description="Activator of Hsp90 ATPase homologue 1/2-like C-terminal" evidence="2">
    <location>
        <begin position="13"/>
        <end position="121"/>
    </location>
</feature>
<organism evidence="3 4">
    <name type="scientific">Tsukamurella tyrosinosolvens</name>
    <dbReference type="NCBI Taxonomy" id="57704"/>
    <lineage>
        <taxon>Bacteria</taxon>
        <taxon>Bacillati</taxon>
        <taxon>Actinomycetota</taxon>
        <taxon>Actinomycetes</taxon>
        <taxon>Mycobacteriales</taxon>
        <taxon>Tsukamurellaceae</taxon>
        <taxon>Tsukamurella</taxon>
    </lineage>
</organism>
<dbReference type="Pfam" id="PF08327">
    <property type="entry name" value="AHSA1"/>
    <property type="match status" value="1"/>
</dbReference>
<accession>A0A1H4ZQ36</accession>
<evidence type="ECO:0000313" key="4">
    <source>
        <dbReference type="Proteomes" id="UP000182241"/>
    </source>
</evidence>
<protein>
    <submittedName>
        <fullName evidence="3">Activator of Hsp90 ATPase homolog 1-like protein</fullName>
    </submittedName>
</protein>
<dbReference type="EMBL" id="FNSA01000003">
    <property type="protein sequence ID" value="SED31604.1"/>
    <property type="molecule type" value="Genomic_DNA"/>
</dbReference>
<dbReference type="SUPFAM" id="SSF55961">
    <property type="entry name" value="Bet v1-like"/>
    <property type="match status" value="1"/>
</dbReference>
<dbReference type="AlphaFoldDB" id="A0A1H4ZQ36"/>
<sequence length="158" mass="16721">MTDTAQTVTVFADVPPSVLFAALARPAVHAAADGSGMLRGVSDGSPEAITAAGQTFGMEMTDEQGRPYSVDNHVTAFEPGTRIAWLPAGRGKPPVGVEWSWTFTPEGDGTLIAVTCDWSRVTNEAYLARFTLPRVSAEKVRATVDAVIAATRDCPPSR</sequence>
<dbReference type="InterPro" id="IPR023393">
    <property type="entry name" value="START-like_dom_sf"/>
</dbReference>
<dbReference type="Proteomes" id="UP000182241">
    <property type="component" value="Unassembled WGS sequence"/>
</dbReference>
<evidence type="ECO:0000313" key="3">
    <source>
        <dbReference type="EMBL" id="SED31604.1"/>
    </source>
</evidence>
<comment type="similarity">
    <text evidence="1">Belongs to the AHA1 family.</text>
</comment>
<evidence type="ECO:0000256" key="1">
    <source>
        <dbReference type="ARBA" id="ARBA00006817"/>
    </source>
</evidence>
<dbReference type="Gene3D" id="3.30.530.20">
    <property type="match status" value="1"/>
</dbReference>
<name>A0A1H4ZQ36_TSUTY</name>
<keyword evidence="4" id="KW-1185">Reference proteome</keyword>
<gene>
    <name evidence="3" type="ORF">SAMN04489793_4622</name>
</gene>
<proteinExistence type="inferred from homology"/>
<reference evidence="4" key="1">
    <citation type="submission" date="2016-10" db="EMBL/GenBank/DDBJ databases">
        <authorList>
            <person name="Varghese N."/>
            <person name="Submissions S."/>
        </authorList>
    </citation>
    <scope>NUCLEOTIDE SEQUENCE [LARGE SCALE GENOMIC DNA]</scope>
    <source>
        <strain evidence="4">DSM 44234</strain>
    </source>
</reference>
<dbReference type="RefSeq" id="WP_068741550.1">
    <property type="nucleotide sequence ID" value="NZ_CBDRGN010000006.1"/>
</dbReference>